<feature type="compositionally biased region" description="Basic residues" evidence="2">
    <location>
        <begin position="101"/>
        <end position="110"/>
    </location>
</feature>
<proteinExistence type="predicted"/>
<feature type="compositionally biased region" description="Acidic residues" evidence="2">
    <location>
        <begin position="296"/>
        <end position="314"/>
    </location>
</feature>
<feature type="compositionally biased region" description="Polar residues" evidence="2">
    <location>
        <begin position="471"/>
        <end position="491"/>
    </location>
</feature>
<feature type="compositionally biased region" description="Basic and acidic residues" evidence="2">
    <location>
        <begin position="1497"/>
        <end position="1507"/>
    </location>
</feature>
<dbReference type="Proteomes" id="UP001140513">
    <property type="component" value="Unassembled WGS sequence"/>
</dbReference>
<evidence type="ECO:0008006" key="5">
    <source>
        <dbReference type="Google" id="ProtNLM"/>
    </source>
</evidence>
<feature type="compositionally biased region" description="Polar residues" evidence="2">
    <location>
        <begin position="182"/>
        <end position="210"/>
    </location>
</feature>
<dbReference type="RefSeq" id="XP_056066637.1">
    <property type="nucleotide sequence ID" value="XM_056219510.1"/>
</dbReference>
<feature type="region of interest" description="Disordered" evidence="2">
    <location>
        <begin position="1186"/>
        <end position="1243"/>
    </location>
</feature>
<feature type="compositionally biased region" description="Low complexity" evidence="2">
    <location>
        <begin position="116"/>
        <end position="127"/>
    </location>
</feature>
<feature type="region of interest" description="Disordered" evidence="2">
    <location>
        <begin position="1"/>
        <end position="815"/>
    </location>
</feature>
<dbReference type="EMBL" id="JAPEUX010000008">
    <property type="protein sequence ID" value="KAJ4346837.1"/>
    <property type="molecule type" value="Genomic_DNA"/>
</dbReference>
<evidence type="ECO:0000256" key="1">
    <source>
        <dbReference type="SAM" id="Coils"/>
    </source>
</evidence>
<protein>
    <recommendedName>
        <fullName evidence="5">HDA1 complex subunit</fullName>
    </recommendedName>
</protein>
<gene>
    <name evidence="3" type="ORF">N0V89_010769</name>
</gene>
<comment type="caution">
    <text evidence="3">The sequence shown here is derived from an EMBL/GenBank/DDBJ whole genome shotgun (WGS) entry which is preliminary data.</text>
</comment>
<feature type="compositionally biased region" description="Polar residues" evidence="2">
    <location>
        <begin position="264"/>
        <end position="280"/>
    </location>
</feature>
<feature type="compositionally biased region" description="Basic and acidic residues" evidence="2">
    <location>
        <begin position="743"/>
        <end position="794"/>
    </location>
</feature>
<feature type="compositionally biased region" description="Polar residues" evidence="2">
    <location>
        <begin position="595"/>
        <end position="607"/>
    </location>
</feature>
<keyword evidence="1" id="KW-0175">Coiled coil</keyword>
<feature type="compositionally biased region" description="Basic and acidic residues" evidence="2">
    <location>
        <begin position="16"/>
        <end position="27"/>
    </location>
</feature>
<evidence type="ECO:0000256" key="2">
    <source>
        <dbReference type="SAM" id="MobiDB-lite"/>
    </source>
</evidence>
<feature type="compositionally biased region" description="Low complexity" evidence="2">
    <location>
        <begin position="281"/>
        <end position="295"/>
    </location>
</feature>
<evidence type="ECO:0000313" key="3">
    <source>
        <dbReference type="EMBL" id="KAJ4346837.1"/>
    </source>
</evidence>
<feature type="compositionally biased region" description="Polar residues" evidence="2">
    <location>
        <begin position="692"/>
        <end position="715"/>
    </location>
</feature>
<feature type="compositionally biased region" description="Low complexity" evidence="2">
    <location>
        <begin position="453"/>
        <end position="467"/>
    </location>
</feature>
<feature type="compositionally biased region" description="Basic and acidic residues" evidence="2">
    <location>
        <begin position="375"/>
        <end position="389"/>
    </location>
</feature>
<feature type="coiled-coil region" evidence="1">
    <location>
        <begin position="1384"/>
        <end position="1411"/>
    </location>
</feature>
<feature type="compositionally biased region" description="Basic and acidic residues" evidence="2">
    <location>
        <begin position="629"/>
        <end position="640"/>
    </location>
</feature>
<name>A0A9W9C7G9_9PLEO</name>
<feature type="compositionally biased region" description="Low complexity" evidence="2">
    <location>
        <begin position="161"/>
        <end position="173"/>
    </location>
</feature>
<evidence type="ECO:0000313" key="4">
    <source>
        <dbReference type="Proteomes" id="UP001140513"/>
    </source>
</evidence>
<reference evidence="3" key="1">
    <citation type="submission" date="2022-10" db="EMBL/GenBank/DDBJ databases">
        <title>Tapping the CABI collections for fungal endophytes: first genome assemblies for Collariella, Neodidymelliopsis, Ascochyta clinopodiicola, Didymella pomorum, Didymosphaeria variabile, Neocosmospora piperis and Neocucurbitaria cava.</title>
        <authorList>
            <person name="Hill R."/>
        </authorList>
    </citation>
    <scope>NUCLEOTIDE SEQUENCE</scope>
    <source>
        <strain evidence="3">IMI 356815</strain>
    </source>
</reference>
<dbReference type="InterPro" id="IPR038609">
    <property type="entry name" value="HDA1_su2/3_sf"/>
</dbReference>
<feature type="compositionally biased region" description="Basic and acidic residues" evidence="2">
    <location>
        <begin position="1208"/>
        <end position="1219"/>
    </location>
</feature>
<accession>A0A9W9C7G9</accession>
<feature type="compositionally biased region" description="Low complexity" evidence="2">
    <location>
        <begin position="71"/>
        <end position="89"/>
    </location>
</feature>
<sequence>MASVKRKRTSNIEQSDPDHDKTIDERPPGGIPKENLIEGSDPDTEQRAGYSDGGPRKPQRKKERAEIGLGRATPATATRDSAASTTTARGVHKIFGTRSGPFKKKPKQRQPRADASSSSTTHSSVSSIPPALNNPKQDLPRRSTRFNRSSSCISSLPRGPSPQVQVPPHSPSSLKNAVYISQVDSTPDSSAQSAAQRSCLSQSPTSSSVSDRIEVPESESEPADEVNNLSASYHPATQTTSPSASSQSKGSESSTHDVSVHDLTITSRPLTKTQSTATSASLEDSPPSPSLSIPETEPDFESTPAQEEEIEELEERTFEDGSVVQIQEESRREIPDTLEASGTLSTIEEPSEHKVHRSAQEELADANQSIAENSLVREIEPSTQEELRDAPQSTAEGHPVQQFEHSTQAELLDAPHSFPQNVEPVVQEETDDAHRNPAQKLTTEAPHITTPRELQSAAESSLEGSLACEIPSTTQDQSQNTPRITPSQLCGQQQSQTESEERTTILDSSILTSPPNQAQERQSQSEELTEIQLDAQPSVSSVDKHTPRLSSISQVDISPEPVSFVLPSSRLGPDTSRQEFAKTTCANGDPELRALSSQPSSSQTRQLLSYDPAFNSVQYSGTLSRRPRHDSSQESSKSGEDSSSVPQPPQQSPGSLEITSDAPPRPGTPSNTSLSGAMDLNEGTPPLPRSMPQATPEASSAPGNLLLNESSTGGSNMREFPVPDKSPEPENLTDLLAKNLAKNKAESDAKQKQKKEKREKDRALKAEKAEREKESREKRARTQPETWERMRGPDRLAAPETGTRSPSTIPDRLPVPKEPTSLRIVATSVPVPVPAAAESHQDIAAKPQPEFEAEASSSVPEDIDMGEAQYSDNEEDESFLIDNLELQDEEYIVTLPIQGRQADDYRIVSTELEDLHAQLSQNLPAAHLQVEDVLKKLRLVETHIDLVRVRNQTPQPDDNQLTLDKHLVQWSRGNSIKFKFLEALLSTMQARDLHVILLIDDQNNAQLFSILESFLRGINLSFESPSTGHSHQAGYEPNKQKLLKITILASTASRVLRETHLIVCLDGKPDVTSIRKKPWALKPDRSGVPLLQLVIPRTIGHIDRYLSAKLDAKRRLDTIISTLSQFVTRGTLGHAVDDPPSKSYEVGYAREIVKFLLPSQDESALSEWPLPPLGNIKDDIEYQSHPSLDALNPASPLPGSIAAGKRPLMQDDDRDDPAKRMRFTPQPQPHASTSHVSDSEPGATLSGEQLVEYLRQEIRRLQGALKGYVDRQGRYEEQNLQNSALNNENKLYKEKLAISERQGVRTREQLTNMTARNEELRKQIEEQRRLNLLSPDAKDREIAGKSVEIESLKVQLAKEIKAKEDAIASKKSTEATLEYVKEARSTVQSEAISLNQRVEELEKDNDKLQREVKAQPLVPNFHDRQKHQAAEKEARLKGEIMILTKLLRVNDEKMKQLTTENERVKLTRGVGGGTRAASVGPRTPRSGSRAASPLPNGRDRVANLRNG</sequence>
<feature type="coiled-coil region" evidence="1">
    <location>
        <begin position="1275"/>
        <end position="1330"/>
    </location>
</feature>
<keyword evidence="4" id="KW-1185">Reference proteome</keyword>
<organism evidence="3 4">
    <name type="scientific">Didymosphaeria variabile</name>
    <dbReference type="NCBI Taxonomy" id="1932322"/>
    <lineage>
        <taxon>Eukaryota</taxon>
        <taxon>Fungi</taxon>
        <taxon>Dikarya</taxon>
        <taxon>Ascomycota</taxon>
        <taxon>Pezizomycotina</taxon>
        <taxon>Dothideomycetes</taxon>
        <taxon>Pleosporomycetidae</taxon>
        <taxon>Pleosporales</taxon>
        <taxon>Massarineae</taxon>
        <taxon>Didymosphaeriaceae</taxon>
        <taxon>Didymosphaeria</taxon>
    </lineage>
</organism>
<feature type="region of interest" description="Disordered" evidence="2">
    <location>
        <begin position="1461"/>
        <end position="1507"/>
    </location>
</feature>
<feature type="compositionally biased region" description="Low complexity" evidence="2">
    <location>
        <begin position="235"/>
        <end position="253"/>
    </location>
</feature>
<dbReference type="OrthoDB" id="3647690at2759"/>
<dbReference type="Gene3D" id="3.40.50.12360">
    <property type="match status" value="1"/>
</dbReference>
<feature type="compositionally biased region" description="Polar residues" evidence="2">
    <location>
        <begin position="505"/>
        <end position="526"/>
    </location>
</feature>
<dbReference type="GeneID" id="80914299"/>